<protein>
    <submittedName>
        <fullName evidence="3">Uncharacterized protein</fullName>
    </submittedName>
</protein>
<evidence type="ECO:0000313" key="3">
    <source>
        <dbReference type="EMBL" id="CAD7228265.1"/>
    </source>
</evidence>
<dbReference type="AlphaFoldDB" id="A0A7R8WD39"/>
<feature type="compositionally biased region" description="Basic and acidic residues" evidence="1">
    <location>
        <begin position="458"/>
        <end position="470"/>
    </location>
</feature>
<proteinExistence type="predicted"/>
<feature type="signal peptide" evidence="2">
    <location>
        <begin position="1"/>
        <end position="19"/>
    </location>
</feature>
<reference evidence="3" key="1">
    <citation type="submission" date="2020-11" db="EMBL/GenBank/DDBJ databases">
        <authorList>
            <person name="Tran Van P."/>
        </authorList>
    </citation>
    <scope>NUCLEOTIDE SEQUENCE</scope>
</reference>
<feature type="region of interest" description="Disordered" evidence="1">
    <location>
        <begin position="20"/>
        <end position="113"/>
    </location>
</feature>
<accession>A0A7R8WD39</accession>
<feature type="compositionally biased region" description="Basic residues" evidence="1">
    <location>
        <begin position="559"/>
        <end position="583"/>
    </location>
</feature>
<feature type="region of interest" description="Disordered" evidence="1">
    <location>
        <begin position="172"/>
        <end position="422"/>
    </location>
</feature>
<feature type="compositionally biased region" description="Polar residues" evidence="1">
    <location>
        <begin position="440"/>
        <end position="451"/>
    </location>
</feature>
<feature type="compositionally biased region" description="Polar residues" evidence="1">
    <location>
        <begin position="388"/>
        <end position="406"/>
    </location>
</feature>
<feature type="compositionally biased region" description="Low complexity" evidence="1">
    <location>
        <begin position="49"/>
        <end position="63"/>
    </location>
</feature>
<organism evidence="3">
    <name type="scientific">Cyprideis torosa</name>
    <dbReference type="NCBI Taxonomy" id="163714"/>
    <lineage>
        <taxon>Eukaryota</taxon>
        <taxon>Metazoa</taxon>
        <taxon>Ecdysozoa</taxon>
        <taxon>Arthropoda</taxon>
        <taxon>Crustacea</taxon>
        <taxon>Oligostraca</taxon>
        <taxon>Ostracoda</taxon>
        <taxon>Podocopa</taxon>
        <taxon>Podocopida</taxon>
        <taxon>Cytherocopina</taxon>
        <taxon>Cytheroidea</taxon>
        <taxon>Cytherideidae</taxon>
        <taxon>Cyprideis</taxon>
    </lineage>
</organism>
<name>A0A7R8WD39_9CRUS</name>
<feature type="compositionally biased region" description="Polar residues" evidence="1">
    <location>
        <begin position="268"/>
        <end position="288"/>
    </location>
</feature>
<dbReference type="EMBL" id="OB661458">
    <property type="protein sequence ID" value="CAD7228265.1"/>
    <property type="molecule type" value="Genomic_DNA"/>
</dbReference>
<feature type="chain" id="PRO_5043456376" evidence="2">
    <location>
        <begin position="20"/>
        <end position="680"/>
    </location>
</feature>
<feature type="compositionally biased region" description="Gly residues" evidence="1">
    <location>
        <begin position="613"/>
        <end position="631"/>
    </location>
</feature>
<keyword evidence="2" id="KW-0732">Signal</keyword>
<dbReference type="PANTHER" id="PTHR36751">
    <property type="entry name" value="F3E22.8 PROTEIN"/>
    <property type="match status" value="1"/>
</dbReference>
<feature type="compositionally biased region" description="Basic and acidic residues" evidence="1">
    <location>
        <begin position="248"/>
        <end position="259"/>
    </location>
</feature>
<feature type="compositionally biased region" description="Gly residues" evidence="1">
    <location>
        <begin position="640"/>
        <end position="674"/>
    </location>
</feature>
<feature type="compositionally biased region" description="Gly residues" evidence="1">
    <location>
        <begin position="31"/>
        <end position="43"/>
    </location>
</feature>
<dbReference type="PANTHER" id="PTHR36751:SF1">
    <property type="entry name" value="F3E22.8 PROTEIN"/>
    <property type="match status" value="1"/>
</dbReference>
<feature type="region of interest" description="Disordered" evidence="1">
    <location>
        <begin position="525"/>
        <end position="544"/>
    </location>
</feature>
<feature type="non-terminal residue" evidence="3">
    <location>
        <position position="680"/>
    </location>
</feature>
<gene>
    <name evidence="3" type="ORF">CTOB1V02_LOCUS6152</name>
</gene>
<sequence>MRAITLALLGCLLVSATTSKKLQKREASPGAGYGSKSLGGGGGEDIKVSSSTSSSNGQTNSNQKVKQKSSGGFVNIEDTYSVPDMSHQSQLSGVSQLSTVSKPTDKTKSHGSKMKKLIKFEAASETPPHLHHRPFKPKEEIDISETYSVPDTKGTHHYAGVAHVPKASAIAKGYQGARHNEIQKEESKTTTKLSSSKRNQATKKESDAGYPKEQGYATEETLPLTPISKLRKPDPTLKAVYSPTTKSSGKDHQSAGYKEKVKKLASSGYPTRKQNQAKTKQTSTSTYEIPSRHKAPNNEYKVPEAGYKSPDEGYKAPTPDAGYEAPDAGYEAPDAGYEAPDAGYEASDSEYKAPTEKTASKYQEPSETYGPPALTHGSRDSSYEAPESFSTGNAYTEPATYTTSPSGPEYSESDGPGSTYFAPKYAAGFAEGYTLMPEDTSMTMTLRQTTRQSKKKLKGDDYPYHIRRSDYSPPNKQPPSTVYARTTTDPRPSIYPHDTRTTDLRTDAYHRPVNLPGQEARGFIDYFRPKPKKSQRKTLSPHTIKLLNDYMTLMETKRGSKYIRSRGGKGGGGKKKKKKKKKGGGGGGGGMDSSSSSSESDSSDSSSSSSEMGRGGGSSSSGGGGGGGGGGGKKKKKGGGGKGKAGGGKGGGKGGGGKGGGGKGGGGKGGGGKGGGKKGG</sequence>
<feature type="compositionally biased region" description="Polar residues" evidence="1">
    <location>
        <begin position="86"/>
        <end position="102"/>
    </location>
</feature>
<feature type="region of interest" description="Disordered" evidence="1">
    <location>
        <begin position="436"/>
        <end position="516"/>
    </location>
</feature>
<feature type="compositionally biased region" description="Basic and acidic residues" evidence="1">
    <location>
        <begin position="178"/>
        <end position="189"/>
    </location>
</feature>
<feature type="compositionally biased region" description="Basic and acidic residues" evidence="1">
    <location>
        <begin position="349"/>
        <end position="359"/>
    </location>
</feature>
<feature type="region of interest" description="Disordered" evidence="1">
    <location>
        <begin position="554"/>
        <end position="680"/>
    </location>
</feature>
<feature type="compositionally biased region" description="Low complexity" evidence="1">
    <location>
        <begin position="592"/>
        <end position="612"/>
    </location>
</feature>
<evidence type="ECO:0000256" key="1">
    <source>
        <dbReference type="SAM" id="MobiDB-lite"/>
    </source>
</evidence>
<evidence type="ECO:0000256" key="2">
    <source>
        <dbReference type="SAM" id="SignalP"/>
    </source>
</evidence>
<feature type="compositionally biased region" description="Polar residues" evidence="1">
    <location>
        <begin position="472"/>
        <end position="490"/>
    </location>
</feature>
<feature type="compositionally biased region" description="Basic and acidic residues" evidence="1">
    <location>
        <begin position="497"/>
        <end position="510"/>
    </location>
</feature>